<feature type="domain" description="F-box" evidence="1">
    <location>
        <begin position="30"/>
        <end position="78"/>
    </location>
</feature>
<organism evidence="2 3">
    <name type="scientific">Lichtheimia ornata</name>
    <dbReference type="NCBI Taxonomy" id="688661"/>
    <lineage>
        <taxon>Eukaryota</taxon>
        <taxon>Fungi</taxon>
        <taxon>Fungi incertae sedis</taxon>
        <taxon>Mucoromycota</taxon>
        <taxon>Mucoromycotina</taxon>
        <taxon>Mucoromycetes</taxon>
        <taxon>Mucorales</taxon>
        <taxon>Lichtheimiaceae</taxon>
        <taxon>Lichtheimia</taxon>
    </lineage>
</organism>
<dbReference type="GO" id="GO:0019005">
    <property type="term" value="C:SCF ubiquitin ligase complex"/>
    <property type="evidence" value="ECO:0007669"/>
    <property type="project" value="TreeGrafter"/>
</dbReference>
<keyword evidence="3" id="KW-1185">Reference proteome</keyword>
<dbReference type="SUPFAM" id="SSF52047">
    <property type="entry name" value="RNI-like"/>
    <property type="match status" value="1"/>
</dbReference>
<dbReference type="InterPro" id="IPR036047">
    <property type="entry name" value="F-box-like_dom_sf"/>
</dbReference>
<dbReference type="AlphaFoldDB" id="A0AAD7UYW6"/>
<proteinExistence type="predicted"/>
<dbReference type="InterPro" id="IPR001810">
    <property type="entry name" value="F-box_dom"/>
</dbReference>
<comment type="caution">
    <text evidence="2">The sequence shown here is derived from an EMBL/GenBank/DDBJ whole genome shotgun (WGS) entry which is preliminary data.</text>
</comment>
<reference evidence="2 3" key="1">
    <citation type="submission" date="2023-03" db="EMBL/GenBank/DDBJ databases">
        <title>Genome sequence of Lichtheimia ornata CBS 291.66.</title>
        <authorList>
            <person name="Mohabir J.T."/>
            <person name="Shea T.P."/>
            <person name="Kurbessoian T."/>
            <person name="Berby B."/>
            <person name="Fontaine J."/>
            <person name="Livny J."/>
            <person name="Gnirke A."/>
            <person name="Stajich J.E."/>
            <person name="Cuomo C.A."/>
        </authorList>
    </citation>
    <scope>NUCLEOTIDE SEQUENCE [LARGE SCALE GENOMIC DNA]</scope>
    <source>
        <strain evidence="2">CBS 291.66</strain>
    </source>
</reference>
<dbReference type="Gene3D" id="1.20.1280.50">
    <property type="match status" value="1"/>
</dbReference>
<dbReference type="Gene3D" id="3.80.10.10">
    <property type="entry name" value="Ribonuclease Inhibitor"/>
    <property type="match status" value="1"/>
</dbReference>
<dbReference type="PROSITE" id="PS50181">
    <property type="entry name" value="FBOX"/>
    <property type="match status" value="1"/>
</dbReference>
<dbReference type="InterPro" id="IPR032675">
    <property type="entry name" value="LRR_dom_sf"/>
</dbReference>
<accession>A0AAD7UYW6</accession>
<sequence length="559" mass="63545">MSPSTSDTLLSDQQQAITIKCSNDSSRVKVDFIRRIPTELLCTVLSHLDPNHLVTECLLVSQLWRERLLHCPKVWSQIRVDRMEFSPRALLLVGKYIQLLKVHHCGGRWFTMLFEYMIAGAFPKLRTLKLSPMGRYHIDQRVTEEGLRHLQGSLKTLCIECPAGTLLNLQSIFTSCPQLITLDFWHTAGLGIYDPLPYMASLTTLTVVQRTTVLSEEPLQRIVDACPNLQRLSLRLCEPSQMAFLVRSLPKLEILYFNNYGASAFAKDPITTDNQPTTIQDQQPVGLQHLVADAMHIPDLIEVLQTHCSTLETLVLDMTGSTGNEWSQIERLLERPLNMIKLHTLEYDAQYMDHGENVLEWLLAGCTALEKVQISRVYDTTNDDDDDETHHSHQNTILFQHLSRMSRLKYLSLQDIDNVDGLEEYARHLGSLGSACPLESLMLHECMLTDRHLNVLGKIRTLKNINILYPDDCISTTALNRFFSRHHHGSSVLARVKLFAVNCATRDTLAAIGKMPALESLLLYFHGGSRISKQDAVEFAEQHPHVNLKCFGRHFEESQ</sequence>
<dbReference type="PANTHER" id="PTHR13318">
    <property type="entry name" value="PARTNER OF PAIRED, ISOFORM B-RELATED"/>
    <property type="match status" value="1"/>
</dbReference>
<dbReference type="GeneID" id="83215635"/>
<evidence type="ECO:0000313" key="2">
    <source>
        <dbReference type="EMBL" id="KAJ8656007.1"/>
    </source>
</evidence>
<dbReference type="RefSeq" id="XP_058340920.1">
    <property type="nucleotide sequence ID" value="XM_058488235.1"/>
</dbReference>
<gene>
    <name evidence="2" type="ORF">O0I10_008228</name>
</gene>
<dbReference type="SUPFAM" id="SSF81383">
    <property type="entry name" value="F-box domain"/>
    <property type="match status" value="1"/>
</dbReference>
<dbReference type="Proteomes" id="UP001234581">
    <property type="component" value="Unassembled WGS sequence"/>
</dbReference>
<protein>
    <recommendedName>
        <fullName evidence="1">F-box domain-containing protein</fullName>
    </recommendedName>
</protein>
<evidence type="ECO:0000259" key="1">
    <source>
        <dbReference type="PROSITE" id="PS50181"/>
    </source>
</evidence>
<dbReference type="EMBL" id="JARTCD010000043">
    <property type="protein sequence ID" value="KAJ8656007.1"/>
    <property type="molecule type" value="Genomic_DNA"/>
</dbReference>
<name>A0AAD7UYW6_9FUNG</name>
<dbReference type="GO" id="GO:0031146">
    <property type="term" value="P:SCF-dependent proteasomal ubiquitin-dependent protein catabolic process"/>
    <property type="evidence" value="ECO:0007669"/>
    <property type="project" value="TreeGrafter"/>
</dbReference>
<evidence type="ECO:0000313" key="3">
    <source>
        <dbReference type="Proteomes" id="UP001234581"/>
    </source>
</evidence>